<evidence type="ECO:0000313" key="2">
    <source>
        <dbReference type="EMBL" id="OHB13019.1"/>
    </source>
</evidence>
<gene>
    <name evidence="2" type="ORF">A3G99_00400</name>
</gene>
<keyword evidence="1" id="KW-0472">Membrane</keyword>
<dbReference type="Proteomes" id="UP000176558">
    <property type="component" value="Unassembled WGS sequence"/>
</dbReference>
<feature type="transmembrane region" description="Helical" evidence="1">
    <location>
        <begin position="24"/>
        <end position="45"/>
    </location>
</feature>
<organism evidence="2 3">
    <name type="scientific">Candidatus Zambryskibacteria bacterium RIFCSPLOWO2_12_FULL_39_23</name>
    <dbReference type="NCBI Taxonomy" id="1802776"/>
    <lineage>
        <taxon>Bacteria</taxon>
        <taxon>Candidatus Zambryskiibacteriota</taxon>
    </lineage>
</organism>
<accession>A0A1G2UUE8</accession>
<evidence type="ECO:0000256" key="1">
    <source>
        <dbReference type="SAM" id="Phobius"/>
    </source>
</evidence>
<dbReference type="AlphaFoldDB" id="A0A1G2UUE8"/>
<proteinExistence type="predicted"/>
<keyword evidence="1" id="KW-0812">Transmembrane</keyword>
<protein>
    <submittedName>
        <fullName evidence="2">Uncharacterized protein</fullName>
    </submittedName>
</protein>
<keyword evidence="1" id="KW-1133">Transmembrane helix</keyword>
<reference evidence="2 3" key="1">
    <citation type="journal article" date="2016" name="Nat. Commun.">
        <title>Thousands of microbial genomes shed light on interconnected biogeochemical processes in an aquifer system.</title>
        <authorList>
            <person name="Anantharaman K."/>
            <person name="Brown C.T."/>
            <person name="Hug L.A."/>
            <person name="Sharon I."/>
            <person name="Castelle C.J."/>
            <person name="Probst A.J."/>
            <person name="Thomas B.C."/>
            <person name="Singh A."/>
            <person name="Wilkins M.J."/>
            <person name="Karaoz U."/>
            <person name="Brodie E.L."/>
            <person name="Williams K.H."/>
            <person name="Hubbard S.S."/>
            <person name="Banfield J.F."/>
        </authorList>
    </citation>
    <scope>NUCLEOTIDE SEQUENCE [LARGE SCALE GENOMIC DNA]</scope>
</reference>
<dbReference type="EMBL" id="MHWT01000006">
    <property type="protein sequence ID" value="OHB13019.1"/>
    <property type="molecule type" value="Genomic_DNA"/>
</dbReference>
<feature type="transmembrane region" description="Helical" evidence="1">
    <location>
        <begin position="163"/>
        <end position="186"/>
    </location>
</feature>
<evidence type="ECO:0000313" key="3">
    <source>
        <dbReference type="Proteomes" id="UP000176558"/>
    </source>
</evidence>
<name>A0A1G2UUE8_9BACT</name>
<sequence length="323" mass="36276">MVPDNKPDTKKDDKKPTGPVDDPFAEIVGVIVTLMVVTYLVNGLIATVNSSRLLSNGWQGLTPRGILLAHTKPISSLSNPIGAKVISVNQTDVYNLPAGERIGEQKITAHGKILQGPVFINGERYWYVDYEEDSDGWVKENDIAYLEAEPNLLAKIAINILGIVWYIKILLLLISVIFIFCIIYLFRKVMSLSIVEARKLYPESYFNGTSLDLSVASAQINPKWQKIQDHVESINENNWKLAIIEADIMLGEVLDNLSLPGETIGDKLKAVERSDFTTVDLAWEAHKIRNQIAHEGSSFLLNQRETKRILSLYQAVFEEFHII</sequence>
<comment type="caution">
    <text evidence="2">The sequence shown here is derived from an EMBL/GenBank/DDBJ whole genome shotgun (WGS) entry which is preliminary data.</text>
</comment>